<feature type="non-terminal residue" evidence="3">
    <location>
        <position position="1"/>
    </location>
</feature>
<evidence type="ECO:0000313" key="4">
    <source>
        <dbReference type="Proteomes" id="UP001519460"/>
    </source>
</evidence>
<dbReference type="Pfam" id="PF05168">
    <property type="entry name" value="HEPN"/>
    <property type="match status" value="1"/>
</dbReference>
<feature type="domain" description="HEPN" evidence="1">
    <location>
        <begin position="2577"/>
        <end position="2684"/>
    </location>
</feature>
<feature type="domain" description="Sacsin/Nov" evidence="2">
    <location>
        <begin position="716"/>
        <end position="951"/>
    </location>
</feature>
<dbReference type="InterPro" id="IPR052972">
    <property type="entry name" value="Sacsin_chaperone_reg"/>
</dbReference>
<comment type="caution">
    <text evidence="3">The sequence shown here is derived from an EMBL/GenBank/DDBJ whole genome shotgun (WGS) entry which is preliminary data.</text>
</comment>
<dbReference type="Proteomes" id="UP001519460">
    <property type="component" value="Unassembled WGS sequence"/>
</dbReference>
<proteinExistence type="predicted"/>
<dbReference type="Gene3D" id="1.20.120.330">
    <property type="entry name" value="Nucleotidyltransferases domain 2"/>
    <property type="match status" value="1"/>
</dbReference>
<dbReference type="PANTHER" id="PTHR15600:SF42">
    <property type="entry name" value="SACSIN"/>
    <property type="match status" value="1"/>
</dbReference>
<feature type="non-terminal residue" evidence="3">
    <location>
        <position position="2704"/>
    </location>
</feature>
<accession>A0ABD0J654</accession>
<evidence type="ECO:0008006" key="5">
    <source>
        <dbReference type="Google" id="ProtNLM"/>
    </source>
</evidence>
<keyword evidence="4" id="KW-1185">Reference proteome</keyword>
<dbReference type="EMBL" id="JACVVK020000627">
    <property type="protein sequence ID" value="KAK7462033.1"/>
    <property type="molecule type" value="Genomic_DNA"/>
</dbReference>
<evidence type="ECO:0000259" key="1">
    <source>
        <dbReference type="Pfam" id="PF05168"/>
    </source>
</evidence>
<dbReference type="Pfam" id="PF25794">
    <property type="entry name" value="SACS"/>
    <property type="match status" value="1"/>
</dbReference>
<dbReference type="PANTHER" id="PTHR15600">
    <property type="entry name" value="SACSIN"/>
    <property type="match status" value="1"/>
</dbReference>
<dbReference type="InterPro" id="IPR058210">
    <property type="entry name" value="SACS/Nov_dom"/>
</dbReference>
<dbReference type="InterPro" id="IPR036890">
    <property type="entry name" value="HATPase_C_sf"/>
</dbReference>
<dbReference type="SUPFAM" id="SSF55874">
    <property type="entry name" value="ATPase domain of HSP90 chaperone/DNA topoisomerase II/histidine kinase"/>
    <property type="match status" value="1"/>
</dbReference>
<dbReference type="InterPro" id="IPR007842">
    <property type="entry name" value="HEPN_dom"/>
</dbReference>
<organism evidence="3 4">
    <name type="scientific">Batillaria attramentaria</name>
    <dbReference type="NCBI Taxonomy" id="370345"/>
    <lineage>
        <taxon>Eukaryota</taxon>
        <taxon>Metazoa</taxon>
        <taxon>Spiralia</taxon>
        <taxon>Lophotrochozoa</taxon>
        <taxon>Mollusca</taxon>
        <taxon>Gastropoda</taxon>
        <taxon>Caenogastropoda</taxon>
        <taxon>Sorbeoconcha</taxon>
        <taxon>Cerithioidea</taxon>
        <taxon>Batillariidae</taxon>
        <taxon>Batillaria</taxon>
    </lineage>
</organism>
<protein>
    <recommendedName>
        <fullName evidence="5">HEPN domain-containing protein</fullName>
    </recommendedName>
</protein>
<dbReference type="NCBIfam" id="NF047352">
    <property type="entry name" value="P_loop_sacsin"/>
    <property type="match status" value="1"/>
</dbReference>
<evidence type="ECO:0000259" key="2">
    <source>
        <dbReference type="Pfam" id="PF25794"/>
    </source>
</evidence>
<sequence>TFALRILQASNEDIPLLMEESLQKTFGDRPPTFDTSDTNWIEQVWSFLCTNQPWKQHLKGFKPLRLLPSPESFELKLLPLNGVYVCASVTGMTPLPPALVSCLPKVGVTVLPHLPAYVTQHMKVLGNLVQYPNTEGVIQALGQISGDSAQSQSARNFHLLSTPEEKEALVTLVADAKTSIDAATPFLRKLKMFIQAQSNQYVSIQDVDLIGPASLPPVTTPWPLLRCDPISKSAAVKLGAREISLKTVFQKMLEMMSSGNSRYSQEDVSKFMKYFLKHKDLPEDEALVALARKVKFVPIASGHLKMAEELYDPSSTILSNLLEGENKFPVGEFSKAQLLPGLKRLGLRTPNMMQPDDLLVTAKLIESLLSNNLQRATKKSEGLWKYLLSYGPALHKKYPILLGQIASIRCMPSLQETELPDTYPKPLTLCQPESGISKPCEMCHYIHLNLVGSVMPVMKQGMPTTVKDELKVGTCVYVRCVLKHLDNMIALFCQRLSVGYQQRTVCFTDQKRRQDACSDIYSCLERCLKDHDENTRQMISEHMSATDSVWTNAGFVAPSRVAFRCSQDCRPYLFQCHDSFLQYKSLFQAIGVQENFEPKSGVQVLQQIYKASGGQQLSADNIALVIRVAQMVYDAMKRTGQKRSLDDKEVFLPDHRGIMRRADCLCFKDSPFQTESDNEKFVHENISVDMARILGVKTRKRKLYDGLVKAIPFGQREKLTDRIKRLLQGYTFDSSLFKELIQNADDSGATEIRFIKNFRYYETREIPEGWERLQGPALCVYNNRSFTSQDMEGIHNLGRGSKGTDLLKTGQYGVGFNAVYHITDTPSFWTLLDDVEEKICVFDPGCQYLPDVSPGEPGVRFEDLEGVKLTYPDLFAAYAQTGVGMDSPGTLFRFPLRTEEMAKTSEIKNQVVTCNDITKLLEDFKEEMGMCLLFLSNIERIGVYSVTETGKLQQEYMVKKTLDKVFAAKKDMFTEALRQTTKRVENGQIGELSEIAESEVVLRLRLSDTADHTEEWVIVNRIGGVNKASERLLCEWHQEHFKLLPRGGVALQISREMAGGFPLPFRTYDRRAFCMLPLPVRTGLVVHINGHFALDHETRRSLWDNRGDARTEWNKAIALQVVVPAYVTAVQTAKQLWFQNKTPAVAAPFLESYHSLFPDLDKAPSEFWKALMKALYTAIAEKELFPVIRTDLSKIEWAPVLRTHGFPGYFSDLVRSLQEAKGSLRAVQSLVLSQGSVSTVGSRLASETIATNTANIHQLLKGLNMKVLDSPVRVMHNFRNSGILVQEISPATVIEFLKSATSSSPDGCSLRNLPEPVKKTPFKTVQNVQLLLRYLKQDKAFIDSLKGLPLCLRQSEDLHFFKSTEPEDRPIASAYFHLLPGSSSSFLHEGIYREFLPVTAKTQNLIQGLDISIFARMLADTISVAEYKTGHAVCKWSLPSEQWLNNVWKFFDDQLSMHQNLEGALQCLYDWSLIPGRFTKGSTETAALVPMGWMKYIVYLSSVRDESYPQLWETLKSLQLYFLDTSRLPPPRVAPKLFACISHPAALLRALTIFGDKLTSSRQQARCILSYFSTSLDKLRHTFHDKTKLQQLLKKLPFFIDMDEHIGPISAGTQAVCLLSDVPKDGLTTWSRIQQVVLLRHEDVPHNLSDFLGFTLQSSAQFYRSHLLPALDALPRDAILVHMNYLRTNVIPVLFVDKAKLLQTLSDTAFIEVGGHLHTASQFYSPFEPVFQVMCPQKFPPAPYSAQEWSYFMRCAGIVSEVTQDMFVSFARRLEKESQEVAVKNDVIRKSEILVKHLYQRTDLTSGNLLAQLRSICFLRPSNWRETENSQLAQIAEPFSQHPLVSFAESCSEKHLYLVWTSSCLLHPRADPSLQLQIQGEDRSRLYHLLKWQDEAPSDEVIEHIHNLCDALTSGMENKITPKNKQLIDKVMTALYGYLQRHLSGRQIGQLNGLPLIFDIENRQMLRAENVVISLSEYDAIRGYIHRIPLHYGQFRELFMKLGVTQHVTADHYAKVLLKLKVDLAQNTLHPEEVKIVQKAVQGLFKCLQSRNATEKQLTVKFLYLPSKQLQLVRSTELVVINDHSLGVRCEHLQTGDLHFFLDFKNIGIDVARPEDEVKLLPAKYRMMCLSQFVSEVIPAEMKDRASEGMSSLQLVGKLVDPERIALIIRLAHHDHPGGGTSFGKNDEQSVKDRMSLIAVKEIAGLKTALRWKNQIVPESEEAQPMFVDKTEDDSGRCTLYVDPDTCKDKHASLGLASAVCFSLKFGALQAVLLNTIFLDPSSASQLMDRSGIERYDYRRSRKATSIIPTPGTFIPKVHHCYLDNRLDYEFRPGEHVGFEVYDPQITQDDTGDEEDPLYIYVVVIKQVDTEDCEDTPLMFRQYVVDLGPDHGGQSTVLATRLYKFVRPDNSSSDASLELTSLEDGASADEPLADTGSVLSEIRRGLTDAWSQQDPSERKHVLKRMYLQWQQDTGITDTIQKYVQQLDRGISLDSDDDLEDDLLSASVRGATPSTNRTRYQSSYSTFFVRLDQRRQRYRKQRAARVRGASARMSSSAVVSYVSAERDAPVANPQPGEAKRWLRQAQADLATAEAAMGSYSQGYNWICYQCHQGMEKALKAVLLHKDSDQVTMSHELTSLASLVQDPELHLLALQLHQILGAHTGMRYPDPRKYPRIPSEEYTSSQATLACTFTAQALERVKTLLQ</sequence>
<evidence type="ECO:0000313" key="3">
    <source>
        <dbReference type="EMBL" id="KAK7462033.1"/>
    </source>
</evidence>
<name>A0ABD0J654_9CAEN</name>
<dbReference type="SUPFAM" id="SSF81593">
    <property type="entry name" value="Nucleotidyltransferase substrate binding subunit/domain"/>
    <property type="match status" value="1"/>
</dbReference>
<reference evidence="3 4" key="1">
    <citation type="journal article" date="2023" name="Sci. Data">
        <title>Genome assembly of the Korean intertidal mud-creeper Batillaria attramentaria.</title>
        <authorList>
            <person name="Patra A.K."/>
            <person name="Ho P.T."/>
            <person name="Jun S."/>
            <person name="Lee S.J."/>
            <person name="Kim Y."/>
            <person name="Won Y.J."/>
        </authorList>
    </citation>
    <scope>NUCLEOTIDE SEQUENCE [LARGE SCALE GENOMIC DNA]</scope>
    <source>
        <strain evidence="3">Wonlab-2016</strain>
    </source>
</reference>
<gene>
    <name evidence="3" type="ORF">BaRGS_00038562</name>
</gene>